<dbReference type="InterPro" id="IPR029031">
    <property type="entry name" value="Gingipain_N_sf"/>
</dbReference>
<dbReference type="NCBIfam" id="NF033707">
    <property type="entry name" value="T9SS_sortase"/>
    <property type="match status" value="1"/>
</dbReference>
<dbReference type="AlphaFoldDB" id="A0AAE3H6C0"/>
<organism evidence="3 4">
    <name type="scientific">Lacihabitans soyangensis</name>
    <dbReference type="NCBI Taxonomy" id="869394"/>
    <lineage>
        <taxon>Bacteria</taxon>
        <taxon>Pseudomonadati</taxon>
        <taxon>Bacteroidota</taxon>
        <taxon>Cytophagia</taxon>
        <taxon>Cytophagales</taxon>
        <taxon>Leadbetterellaceae</taxon>
        <taxon>Lacihabitans</taxon>
    </lineage>
</organism>
<keyword evidence="4" id="KW-1185">Reference proteome</keyword>
<dbReference type="Pfam" id="PF01364">
    <property type="entry name" value="Peptidase_C25"/>
    <property type="match status" value="1"/>
</dbReference>
<gene>
    <name evidence="3" type="ORF">EGI31_18320</name>
</gene>
<dbReference type="Gene3D" id="3.40.50.10390">
    <property type="entry name" value="Gingipain r, domain 1"/>
    <property type="match status" value="1"/>
</dbReference>
<evidence type="ECO:0000313" key="3">
    <source>
        <dbReference type="EMBL" id="MCP9764894.1"/>
    </source>
</evidence>
<proteinExistence type="predicted"/>
<dbReference type="Proteomes" id="UP001204144">
    <property type="component" value="Unassembled WGS sequence"/>
</dbReference>
<evidence type="ECO:0000256" key="1">
    <source>
        <dbReference type="ARBA" id="ARBA00022729"/>
    </source>
</evidence>
<comment type="caution">
    <text evidence="3">The sequence shown here is derived from an EMBL/GenBank/DDBJ whole genome shotgun (WGS) entry which is preliminary data.</text>
</comment>
<accession>A0AAE3H6C0</accession>
<sequence>MRFILTAFLLSSFGLFGQKSVLSEGEWIKVGISKSGIYKIDHAFLKKNVANFKSIDPQKIRIFTGTIKALPQANSAERIQDLRQIPVKCNDTDRKIDTSDEVLFYGESPHEEYYDSTSTKIKHKLNPYSNENFYFINFNKEDALKLETLPPSSSGSTSVSKLTFYNYVEKESKNLLASGREWFGDFFYNSQSYEVPTPDAESAISLTINLLGMGRSDQTLDFKIDNRSVDKYTLARSLYNSADNFARYNRVSNLTEINRILPKNTTFNIGLSLSTIGSANAGAYVDFYEYQYERTLKYDPNNAITFWKLNKTEEATYKISQTDQNTEIWNISNPYLPKSIALTANGNFSISTTKNIDKILVFNKKNVENPTFSEKVLNQSIADHTSPNLLVVYPEKFKDEVERLILFKKQTRNLDVLGFSTKEIYNEFSSGKVDPTAIRDLCRHFWLKNPKEFKHLLLIGDATFDYKNNNQITYIDTKNLVPTYQSRESLEPIYSFSSDDYFGFLEDHEGHWAEGFSQRNIWISNRDNDHTLDIAVGRLPAKTLFETKCIISKIINYQSAEVATGNWKNKITYVADNRDFNIHQQDAEALGQLSKAAYGGFEIDKIYLDQYEISKDNTAPKATEALTNAIKNGTFLLNYNGHGSEDGWANEKLLTIGDIQNFRNPTKLPIFFTATCQFGKFDNPALVSGAELALLNPAGGCIALLTTTRPVYSSTNERINSAFYNNISKAKTLGELFVLTKNQSLEGEINRNFSLLGDPSQPIPEFKNSIELLKANGSDPVGQTWKALEKIQIIGKTSKSFSGKIKVAVFDKAQKMKTLGTFSDGPAFEYQSPDNKIFEGLYDLKDGQFLANIILPKDQIKGTGKGMITFYAVNEDSTANAHGFFNDFEITSLTNPEVDDNTGPEVKISQKQNQTLSIEVFDENAINISGFDQNHRTQIILNDTLVIEANPLLSLTEGGFQGIINFFVGSLPSGKNKMKFIVFDSYNNKTEKTFEFNVEKPEFAIVNYLNYPNPFSNYTNLIFKHNRLGDDIMAHLMIYDVYGRTVVDHQKSCKNCDEKIEFGLDFEGNSNVSNQLYYKLNLLSLSENETTQTSGRLIFWK</sequence>
<dbReference type="EMBL" id="RJUF01000177">
    <property type="protein sequence ID" value="MCP9764894.1"/>
    <property type="molecule type" value="Genomic_DNA"/>
</dbReference>
<dbReference type="Gene3D" id="3.40.50.1460">
    <property type="match status" value="1"/>
</dbReference>
<keyword evidence="1" id="KW-0732">Signal</keyword>
<dbReference type="InterPro" id="IPR029030">
    <property type="entry name" value="Caspase-like_dom_sf"/>
</dbReference>
<feature type="domain" description="Gingipain" evidence="2">
    <location>
        <begin position="390"/>
        <end position="760"/>
    </location>
</feature>
<protein>
    <recommendedName>
        <fullName evidence="2">Gingipain domain-containing protein</fullName>
    </recommendedName>
</protein>
<reference evidence="3 4" key="1">
    <citation type="submission" date="2018-11" db="EMBL/GenBank/DDBJ databases">
        <title>Novel bacteria species description.</title>
        <authorList>
            <person name="Han J.-H."/>
        </authorList>
    </citation>
    <scope>NUCLEOTIDE SEQUENCE [LARGE SCALE GENOMIC DNA]</scope>
    <source>
        <strain evidence="3 4">KCTC23259</strain>
    </source>
</reference>
<dbReference type="SUPFAM" id="SSF52129">
    <property type="entry name" value="Caspase-like"/>
    <property type="match status" value="1"/>
</dbReference>
<dbReference type="RefSeq" id="WP_255038578.1">
    <property type="nucleotide sequence ID" value="NZ_RJUF01000177.1"/>
</dbReference>
<name>A0AAE3H6C0_9BACT</name>
<evidence type="ECO:0000259" key="2">
    <source>
        <dbReference type="Pfam" id="PF01364"/>
    </source>
</evidence>
<dbReference type="GO" id="GO:0008234">
    <property type="term" value="F:cysteine-type peptidase activity"/>
    <property type="evidence" value="ECO:0007669"/>
    <property type="project" value="InterPro"/>
</dbReference>
<dbReference type="InterPro" id="IPR001769">
    <property type="entry name" value="Gingipain"/>
</dbReference>
<dbReference type="CDD" id="cd02258">
    <property type="entry name" value="Peptidase_C25_N"/>
    <property type="match status" value="1"/>
</dbReference>
<evidence type="ECO:0000313" key="4">
    <source>
        <dbReference type="Proteomes" id="UP001204144"/>
    </source>
</evidence>
<dbReference type="GO" id="GO:0006508">
    <property type="term" value="P:proteolysis"/>
    <property type="evidence" value="ECO:0007669"/>
    <property type="project" value="InterPro"/>
</dbReference>